<evidence type="ECO:0000256" key="7">
    <source>
        <dbReference type="HAMAP-Rule" id="MF_00028"/>
    </source>
</evidence>
<dbReference type="OrthoDB" id="9808302at2"/>
<dbReference type="NCBIfam" id="NF001989">
    <property type="entry name" value="PRK00784.1"/>
    <property type="match status" value="1"/>
</dbReference>
<dbReference type="SUPFAM" id="SSF52317">
    <property type="entry name" value="Class I glutamine amidotransferase-like"/>
    <property type="match status" value="1"/>
</dbReference>
<dbReference type="PANTHER" id="PTHR21343:SF1">
    <property type="entry name" value="COBYRIC ACID SYNTHASE"/>
    <property type="match status" value="1"/>
</dbReference>
<dbReference type="Gene3D" id="3.40.50.880">
    <property type="match status" value="1"/>
</dbReference>
<dbReference type="InterPro" id="IPR047045">
    <property type="entry name" value="CobQ_N"/>
</dbReference>
<dbReference type="GO" id="GO:0015420">
    <property type="term" value="F:ABC-type vitamin B12 transporter activity"/>
    <property type="evidence" value="ECO:0007669"/>
    <property type="project" value="UniProtKB-UniRule"/>
</dbReference>
<evidence type="ECO:0000259" key="9">
    <source>
        <dbReference type="Pfam" id="PF01656"/>
    </source>
</evidence>
<keyword evidence="4 7" id="KW-0169">Cobalamin biosynthesis</keyword>
<evidence type="ECO:0000256" key="4">
    <source>
        <dbReference type="ARBA" id="ARBA00022573"/>
    </source>
</evidence>
<comment type="caution">
    <text evidence="11">The sequence shown here is derived from an EMBL/GenBank/DDBJ whole genome shotgun (WGS) entry which is preliminary data.</text>
</comment>
<feature type="domain" description="CobQ/CobB/MinD/ParA nucleotide binding" evidence="9">
    <location>
        <begin position="2"/>
        <end position="217"/>
    </location>
</feature>
<comment type="pathway">
    <text evidence="1 7">Cofactor biosynthesis; adenosylcobalamin biosynthesis.</text>
</comment>
<dbReference type="Proteomes" id="UP000233597">
    <property type="component" value="Unassembled WGS sequence"/>
</dbReference>
<evidence type="ECO:0000256" key="3">
    <source>
        <dbReference type="ARBA" id="ARBA00019833"/>
    </source>
</evidence>
<dbReference type="PANTHER" id="PTHR21343">
    <property type="entry name" value="DETHIOBIOTIN SYNTHETASE"/>
    <property type="match status" value="1"/>
</dbReference>
<accession>A0A2N3KW92</accession>
<dbReference type="CDD" id="cd01750">
    <property type="entry name" value="GATase1_CobQ"/>
    <property type="match status" value="1"/>
</dbReference>
<dbReference type="InterPro" id="IPR011698">
    <property type="entry name" value="GATase_3"/>
</dbReference>
<evidence type="ECO:0000259" key="10">
    <source>
        <dbReference type="Pfam" id="PF07685"/>
    </source>
</evidence>
<feature type="active site" description="Nucleophile" evidence="7">
    <location>
        <position position="356"/>
    </location>
</feature>
<dbReference type="Pfam" id="PF07685">
    <property type="entry name" value="GATase_3"/>
    <property type="match status" value="1"/>
</dbReference>
<proteinExistence type="inferred from homology"/>
<feature type="domain" description="CobB/CobQ-like glutamine amidotransferase" evidence="10">
    <location>
        <begin position="276"/>
        <end position="469"/>
    </location>
</feature>
<evidence type="ECO:0000313" key="12">
    <source>
        <dbReference type="Proteomes" id="UP000233597"/>
    </source>
</evidence>
<dbReference type="InterPro" id="IPR033949">
    <property type="entry name" value="CobQ_GATase1"/>
</dbReference>
<dbReference type="PROSITE" id="PS51274">
    <property type="entry name" value="GATASE_COBBQ"/>
    <property type="match status" value="1"/>
</dbReference>
<dbReference type="SUPFAM" id="SSF52540">
    <property type="entry name" value="P-loop containing nucleoside triphosphate hydrolases"/>
    <property type="match status" value="1"/>
</dbReference>
<evidence type="ECO:0000256" key="2">
    <source>
        <dbReference type="ARBA" id="ARBA00006205"/>
    </source>
</evidence>
<organism evidence="11 12">
    <name type="scientific">Thalassospira marina</name>
    <dbReference type="NCBI Taxonomy" id="2048283"/>
    <lineage>
        <taxon>Bacteria</taxon>
        <taxon>Pseudomonadati</taxon>
        <taxon>Pseudomonadota</taxon>
        <taxon>Alphaproteobacteria</taxon>
        <taxon>Rhodospirillales</taxon>
        <taxon>Thalassospiraceae</taxon>
        <taxon>Thalassospira</taxon>
    </lineage>
</organism>
<dbReference type="Pfam" id="PF01656">
    <property type="entry name" value="CbiA"/>
    <property type="match status" value="1"/>
</dbReference>
<dbReference type="HAMAP" id="MF_00028">
    <property type="entry name" value="CobQ"/>
    <property type="match status" value="1"/>
</dbReference>
<gene>
    <name evidence="7" type="primary">cobQ</name>
    <name evidence="11" type="ORF">COO20_08625</name>
</gene>
<comment type="similarity">
    <text evidence="2 7">Belongs to the CobB/CobQ family. CobQ subfamily.</text>
</comment>
<dbReference type="UniPathway" id="UPA00148"/>
<dbReference type="Gene3D" id="3.40.50.300">
    <property type="entry name" value="P-loop containing nucleotide triphosphate hydrolases"/>
    <property type="match status" value="1"/>
</dbReference>
<sequence>MLQGTGSDVGKSLLVAGLCRAFARRGLRVRPFKPQNMSNNAAVTADGGEIGRAQALQARAAGVETTVHMNPVLLKPQSEIGAQVVVQGQVLTSAKARDYYRLKRDLLPRVIESFEIIAADADLVIVEGAGSPAEVNLRAADIANMGFAEATQMPVVLVGDIDRGGVIASIVGTHNLLSESDRQWLKGYVINKFRGDVSLFESALEIIEDHTGLKSFGIATFWSDAAKLPPEDGVALGQAERYRKSLRRPVTGRNAGDTGDVEGSKREGLAAQPVLRVAVPHYPQIANFDDLDPLLAEPGIDLMLVKPGEVIPAGCDLVVLPGSKSTLSDLRFLKAQGWDSDIIAHWRNGGHVMGICGGYQMLGTCVSDPNGVEGEPGDEAGLGLLDVQTVMEGRKTLRQSQAHVAGNVLCPVADGTALGGYEIHMGQTTGPDRKAGWVATPENEEADGAIGGQGRVMGCYLHGLFTSDDFRRAYLAAISGQGPWDQNVAFEAGIDATLDGLAAHLEQCLDLDALWALAKTRNNPMI</sequence>
<evidence type="ECO:0000313" key="11">
    <source>
        <dbReference type="EMBL" id="PKR54849.1"/>
    </source>
</evidence>
<dbReference type="AlphaFoldDB" id="A0A2N3KW92"/>
<dbReference type="GO" id="GO:0003824">
    <property type="term" value="F:catalytic activity"/>
    <property type="evidence" value="ECO:0007669"/>
    <property type="project" value="InterPro"/>
</dbReference>
<keyword evidence="5 7" id="KW-0315">Glutamine amidotransferase</keyword>
<evidence type="ECO:0000256" key="6">
    <source>
        <dbReference type="ARBA" id="ARBA00025166"/>
    </source>
</evidence>
<dbReference type="InterPro" id="IPR004459">
    <property type="entry name" value="CobQ_synth"/>
</dbReference>
<evidence type="ECO:0000256" key="8">
    <source>
        <dbReference type="SAM" id="MobiDB-lite"/>
    </source>
</evidence>
<evidence type="ECO:0000256" key="5">
    <source>
        <dbReference type="ARBA" id="ARBA00022962"/>
    </source>
</evidence>
<protein>
    <recommendedName>
        <fullName evidence="3 7">Cobyric acid synthase</fullName>
    </recommendedName>
</protein>
<reference evidence="11 12" key="1">
    <citation type="submission" date="2017-09" db="EMBL/GenBank/DDBJ databases">
        <title>Biodiversity and function of Thalassospira species in the particle-attached aromatic-hydrocarbon-degrading consortia from the surface seawater of the South China Sea.</title>
        <authorList>
            <person name="Dong C."/>
            <person name="Liu R."/>
            <person name="Shao Z."/>
        </authorList>
    </citation>
    <scope>NUCLEOTIDE SEQUENCE [LARGE SCALE GENOMIC DNA]</scope>
    <source>
        <strain evidence="11 12">CSC1P2</strain>
    </source>
</reference>
<dbReference type="GO" id="GO:0009236">
    <property type="term" value="P:cobalamin biosynthetic process"/>
    <property type="evidence" value="ECO:0007669"/>
    <property type="project" value="UniProtKB-UniRule"/>
</dbReference>
<feature type="active site" evidence="7">
    <location>
        <position position="462"/>
    </location>
</feature>
<dbReference type="CDD" id="cd05389">
    <property type="entry name" value="CobQ_N"/>
    <property type="match status" value="1"/>
</dbReference>
<dbReference type="EMBL" id="NWTK01000004">
    <property type="protein sequence ID" value="PKR54849.1"/>
    <property type="molecule type" value="Genomic_DNA"/>
</dbReference>
<dbReference type="InterPro" id="IPR027417">
    <property type="entry name" value="P-loop_NTPase"/>
</dbReference>
<dbReference type="InterPro" id="IPR002586">
    <property type="entry name" value="CobQ/CobB/MinD/ParA_Nub-bd_dom"/>
</dbReference>
<dbReference type="InterPro" id="IPR029062">
    <property type="entry name" value="Class_I_gatase-like"/>
</dbReference>
<feature type="region of interest" description="Disordered" evidence="8">
    <location>
        <begin position="247"/>
        <end position="266"/>
    </location>
</feature>
<evidence type="ECO:0000256" key="1">
    <source>
        <dbReference type="ARBA" id="ARBA00004953"/>
    </source>
</evidence>
<comment type="function">
    <text evidence="6 7">Catalyzes amidations at positions B, D, E, and G on adenosylcobyrinic A,C-diamide. NH(2) groups are provided by glutamine, and one molecule of ATP is hydrogenolyzed for each amidation.</text>
</comment>
<name>A0A2N3KW92_9PROT</name>